<name>A0A1Q9CRQ2_SYMMI</name>
<feature type="region of interest" description="Disordered" evidence="1">
    <location>
        <begin position="895"/>
        <end position="927"/>
    </location>
</feature>
<dbReference type="GO" id="GO:0003676">
    <property type="term" value="F:nucleic acid binding"/>
    <property type="evidence" value="ECO:0007669"/>
    <property type="project" value="InterPro"/>
</dbReference>
<organism evidence="3 4">
    <name type="scientific">Symbiodinium microadriaticum</name>
    <name type="common">Dinoflagellate</name>
    <name type="synonym">Zooxanthella microadriatica</name>
    <dbReference type="NCBI Taxonomy" id="2951"/>
    <lineage>
        <taxon>Eukaryota</taxon>
        <taxon>Sar</taxon>
        <taxon>Alveolata</taxon>
        <taxon>Dinophyceae</taxon>
        <taxon>Suessiales</taxon>
        <taxon>Symbiodiniaceae</taxon>
        <taxon>Symbiodinium</taxon>
    </lineage>
</organism>
<dbReference type="InterPro" id="IPR001584">
    <property type="entry name" value="Integrase_cat-core"/>
</dbReference>
<evidence type="ECO:0000256" key="1">
    <source>
        <dbReference type="SAM" id="MobiDB-lite"/>
    </source>
</evidence>
<accession>A0A1Q9CRQ2</accession>
<dbReference type="OrthoDB" id="413311at2759"/>
<dbReference type="GO" id="GO:0015074">
    <property type="term" value="P:DNA integration"/>
    <property type="evidence" value="ECO:0007669"/>
    <property type="project" value="InterPro"/>
</dbReference>
<dbReference type="EMBL" id="LSRX01000966">
    <property type="protein sequence ID" value="OLP85592.1"/>
    <property type="molecule type" value="Genomic_DNA"/>
</dbReference>
<feature type="region of interest" description="Disordered" evidence="1">
    <location>
        <begin position="1213"/>
        <end position="1238"/>
    </location>
</feature>
<comment type="caution">
    <text evidence="3">The sequence shown here is derived from an EMBL/GenBank/DDBJ whole genome shotgun (WGS) entry which is preliminary data.</text>
</comment>
<protein>
    <submittedName>
        <fullName evidence="3">Copia protein</fullName>
    </submittedName>
</protein>
<feature type="compositionally biased region" description="Basic and acidic residues" evidence="1">
    <location>
        <begin position="64"/>
        <end position="76"/>
    </location>
</feature>
<feature type="domain" description="Integrase catalytic" evidence="2">
    <location>
        <begin position="1507"/>
        <end position="1671"/>
    </location>
</feature>
<dbReference type="Pfam" id="PF07727">
    <property type="entry name" value="RVT_2"/>
    <property type="match status" value="1"/>
</dbReference>
<feature type="compositionally biased region" description="Low complexity" evidence="1">
    <location>
        <begin position="141"/>
        <end position="169"/>
    </location>
</feature>
<dbReference type="InterPro" id="IPR013103">
    <property type="entry name" value="RVT_2"/>
</dbReference>
<dbReference type="Proteomes" id="UP000186817">
    <property type="component" value="Unassembled WGS sequence"/>
</dbReference>
<evidence type="ECO:0000313" key="4">
    <source>
        <dbReference type="Proteomes" id="UP000186817"/>
    </source>
</evidence>
<proteinExistence type="predicted"/>
<reference evidence="3 4" key="1">
    <citation type="submission" date="2016-02" db="EMBL/GenBank/DDBJ databases">
        <title>Genome analysis of coral dinoflagellate symbionts highlights evolutionary adaptations to a symbiotic lifestyle.</title>
        <authorList>
            <person name="Aranda M."/>
            <person name="Li Y."/>
            <person name="Liew Y.J."/>
            <person name="Baumgarten S."/>
            <person name="Simakov O."/>
            <person name="Wilson M."/>
            <person name="Piel J."/>
            <person name="Ashoor H."/>
            <person name="Bougouffa S."/>
            <person name="Bajic V.B."/>
            <person name="Ryu T."/>
            <person name="Ravasi T."/>
            <person name="Bayer T."/>
            <person name="Micklem G."/>
            <person name="Kim H."/>
            <person name="Bhak J."/>
            <person name="Lajeunesse T.C."/>
            <person name="Voolstra C.R."/>
        </authorList>
    </citation>
    <scope>NUCLEOTIDE SEQUENCE [LARGE SCALE GENOMIC DNA]</scope>
    <source>
        <strain evidence="3 4">CCMP2467</strain>
    </source>
</reference>
<feature type="region of interest" description="Disordered" evidence="1">
    <location>
        <begin position="1867"/>
        <end position="1897"/>
    </location>
</feature>
<evidence type="ECO:0000313" key="3">
    <source>
        <dbReference type="EMBL" id="OLP85592.1"/>
    </source>
</evidence>
<keyword evidence="4" id="KW-1185">Reference proteome</keyword>
<sequence length="2569" mass="285585">MYQQQDSWRAPGGEPAPDYFPPDSAELPTPFAQDAGPSSSRTTTSNDQAQPDPWADYLSAPTSKWDHSSWEWRGDGWDSWNWRSENTRAYNQPRGGNAWTRHASWDGTWGSASTGSGGDGGMDQNEAKQDDGSAPAGGKGTTAAGRTSLTSPATTTTSAPTPATMPTSRGEGGEEAIRGAGPSERMVVPSFSGGSGDDGEELGTTARSYLRQVAAWQKMTRLSPCRQGLVLYQNLSGKAWIEAERLDLELLGSSNGVSHLVEWIKERYLDVQVTQVGRALSDFFRKLRKKPGQSIRDYVGEFDRAQARLEECGCSLPNIAQAWVFIDRMNLDEPSELNLLASVGNLYDLRKLQQAAIIQDRALRKPWESSSGAKPWARRQNQSAHMADALDTEEIHQDEPDLHDGANDPIPEHLAEELFTTFMSHETAKQKYRDNQKNRGTDPQALKDIAAERLKQMKARSFCAGCKRRGHWHRDEACPLNQAKKNREDNGAGDDNRAPLKSTYMTCNVVHVAWNMDKKDLSAGFDAITDTACSKSVAGNDWMEEYTTRLEDIGVKPQLLTNDEYFRFGASRVFHSTMACVLTFRLGKAVIEVKIAIVQGELPLLLSRPVLARLGMVMDVATNRADFRKVDAYDVPLKATAAFWAAEEIKIHTKTVIPLFGSEGLLLLGAPCLCQRTFSQFVMATPQTAPAKQLAISAMKKPELLEELKRHGVPVHPKWTVPELRSVLGEERAKKQGTTPQKGLSSMTLDELRTTAEELRIDYPKTANKGALMRMIRDTTQDVSERLMTFGRYKGYLYREVPPGYRRWAREEVARNTNASNDLVMFAAWAERELHSQTPAAYHDPEAAAMIPYNPEDESAWDLVTDPEKGSSSTSTMSTRTNAVGLPLRGGYAAVGPPARPNLTTQKAKSVPKAVMPPPAYSRRREAPEPDQIAMDLEQKQIDDQVVEEIEALETSDMVYDGYDCGGDAYDVYYEDFLSVDQVELWSAQGIPDTNKDLPVEIAATRALYDKDFTYDTMLKVSDLLPDSAVIQLRMGATGRPNGKSNKSLVGGAWAHGNKAGATNNLGQYPQLFKYINAWGHHHGIKGWSSVMLTKNVAHLVHADNHNLPGYPNHTTSYGQFVGGELWVALENYEESLDYKVVWKQDRNGKDHPGELINTREQIVEFNPKKLHATQAWSGTRWCLTFFASRGVTMLARRERDLLQQLGFGLPDRRRTPPLLQEDNKTRTTSRPPKRSARKLIQKTAKRLSALATWTILAAMNYTAAHVPLPGRTEPVALCEVGGTNKTEELSTMDEFFATEPINVDFLVGIGGRKRAVEVIRELRPATLWIHGGNIADTGDTIVELVEEQKKAFGRIVIEAPSDHAFWVTPLAAIFYDDPTATVFEEENNKTIEINGTSAAWKQAVDTGGNPSLQVYMASNEERQQGADQRDDVHLGAAGISFPGEPRVKPEVSSALKRLHANLGHPSQADLTRHLRLAGAGPEVIQASKRLQCETCQRASKGGIARPATLPTLLSFNQVVGVDIFSVTDAFDERIEMMSIYDHGTSYHIAGPLQGHSTEAMEQTFCELWSRTFGAPGTIALDLESGLQAGLARYSSWHGCHLRPIAGQAHWQLGATERHGGVWKAIWRRLCDDLSVGEDDISLAVAAVNQAKNELRRTSGYSPSQAVFGRDPYVPGELLDEKDGEQQEQLINQDLQRGREHAIRMAARAAYFRVQGDQKLRRALLQRSRVTGEELHPGDLVFFLRKPKNSKDWSWKGPGTVVGTEHKNLWISFGGRCHLVAPEHVRRATNEETGNAFILKTNRDDLQRLVEYDPDDVDMFEDEDNAGPVQHEGGPLPPVPEDDWDISSLMSYAEDIELPEGNDERTFGTYERPDPPDLLPAGPVPKRMRKKGPQQVNMMRQATTQRGKEKQLERELPWHCIPESQHAAFKEAELKQWNEHLQHGAMEPVDVETSAEILRSRPERVLPSRFAYRDKHWAKRKQDNSLPWKCKARLVIGGHRDPDLDKGLATSAPTVSRQGVLLLCQILASRRKLGWGASAGDITCAFLNGNRLERELYIRQPRAGLGDLDPRQLVRLTKGVFGLVDSPNAWWGKLYQSILNMKVELEDGREGFFDQCPLDPCIFQFKVVGTDGQPGVPECYVAVHVDDLLMVGDKGLNSQLKAAFSKTFPVEDWEDDAFEYTGSFFEVNDKGVFIRQENYVDTRLFEVFVNPAEHDETIATAEQKADNRSLIGALSWIAGQTRPDLQTGVSMAQQLQREPTAGDVRFTNLLSKRAKQYKECGVHLTPVNLDTCVLLAYHDAAWANAPQDPDDPYYELTPEENEIGTLKDGPFAYKDRKAKRGNSRVASQLGGVYLLADEGILHGGESPVSLIDWRSWACDRVCRSTFAAESMSCAGGIENAQYLQSFLATLLQGCLVRPKQSALKVRYLSDCRSLFDHLRREGLPRVPSDRRLAIDLAAIRCDLKLGGVLEVSERTQTHLMRPPPPRHKSFSYVAEMANASAELTATEKDKEKEAIDLAIRAQEDEKEAVVRYMLTAGVPIETGSTDFHAGDDANIDCDHDTCDGDAAGG</sequence>
<dbReference type="PROSITE" id="PS50994">
    <property type="entry name" value="INTEGRASE"/>
    <property type="match status" value="1"/>
</dbReference>
<feature type="region of interest" description="Disordered" evidence="1">
    <location>
        <begin position="368"/>
        <end position="387"/>
    </location>
</feature>
<feature type="compositionally biased region" description="Polar residues" evidence="1">
    <location>
        <begin position="81"/>
        <end position="90"/>
    </location>
</feature>
<evidence type="ECO:0000259" key="2">
    <source>
        <dbReference type="PROSITE" id="PS50994"/>
    </source>
</evidence>
<dbReference type="Gene3D" id="3.30.420.10">
    <property type="entry name" value="Ribonuclease H-like superfamily/Ribonuclease H"/>
    <property type="match status" value="1"/>
</dbReference>
<feature type="region of interest" description="Disordered" evidence="1">
    <location>
        <begin position="1"/>
        <end position="178"/>
    </location>
</feature>
<gene>
    <name evidence="3" type="primary">GIP</name>
    <name evidence="3" type="ORF">AK812_SmicGene33396</name>
</gene>
<feature type="compositionally biased region" description="Polar residues" evidence="1">
    <location>
        <begin position="36"/>
        <end position="49"/>
    </location>
</feature>
<feature type="compositionally biased region" description="Low complexity" evidence="1">
    <location>
        <begin position="105"/>
        <end position="114"/>
    </location>
</feature>
<dbReference type="InterPro" id="IPR036397">
    <property type="entry name" value="RNaseH_sf"/>
</dbReference>